<dbReference type="Gene3D" id="2.60.120.200">
    <property type="match status" value="1"/>
</dbReference>
<keyword evidence="2" id="KW-0430">Lectin</keyword>
<organism evidence="4">
    <name type="scientific">Entomoneis paludosa</name>
    <dbReference type="NCBI Taxonomy" id="265537"/>
    <lineage>
        <taxon>Eukaryota</taxon>
        <taxon>Sar</taxon>
        <taxon>Stramenopiles</taxon>
        <taxon>Ochrophyta</taxon>
        <taxon>Bacillariophyta</taxon>
        <taxon>Bacillariophyceae</taxon>
        <taxon>Bacillariophycidae</taxon>
        <taxon>Entomoneidaceae</taxon>
        <taxon>Entomoneis</taxon>
    </lineage>
</organism>
<comment type="similarity">
    <text evidence="1">Belongs to the leguminous lectin family.</text>
</comment>
<evidence type="ECO:0000259" key="3">
    <source>
        <dbReference type="Pfam" id="PF00139"/>
    </source>
</evidence>
<dbReference type="PANTHER" id="PTHR32401">
    <property type="entry name" value="CONCANAVALIN A-LIKE LECTIN FAMILY PROTEIN"/>
    <property type="match status" value="1"/>
</dbReference>
<evidence type="ECO:0000313" key="4">
    <source>
        <dbReference type="EMBL" id="CAD9970234.1"/>
    </source>
</evidence>
<reference evidence="4" key="1">
    <citation type="submission" date="2021-01" db="EMBL/GenBank/DDBJ databases">
        <authorList>
            <person name="Corre E."/>
            <person name="Pelletier E."/>
            <person name="Niang G."/>
            <person name="Scheremetjew M."/>
            <person name="Finn R."/>
            <person name="Kale V."/>
            <person name="Holt S."/>
            <person name="Cochrane G."/>
            <person name="Meng A."/>
            <person name="Brown T."/>
            <person name="Cohen L."/>
        </authorList>
    </citation>
    <scope>NUCLEOTIDE SEQUENCE</scope>
    <source>
        <strain evidence="4">CCMP125</strain>
    </source>
</reference>
<protein>
    <recommendedName>
        <fullName evidence="3">Legume lectin domain-containing protein</fullName>
    </recommendedName>
</protein>
<sequence>MHRDPREATAIGNRGGGIGVYGSVEETIKPAVAIEWDTFFNPQRLDNGQDRIHMVQVNEDASLVELAQTVDDDNVDIRTGDDGNTVGRMWVDYNCNGNKQLEVRLNNNGSFRPTFPTLSITAALEDFFFPNGDNGIVYVGYTASIGGQADNHDIFGWEFNTGCSA</sequence>
<dbReference type="Pfam" id="PF00139">
    <property type="entry name" value="Lectin_legB"/>
    <property type="match status" value="1"/>
</dbReference>
<evidence type="ECO:0000256" key="2">
    <source>
        <dbReference type="ARBA" id="ARBA00022734"/>
    </source>
</evidence>
<dbReference type="PANTHER" id="PTHR32401:SF48">
    <property type="entry name" value="LEGUME LECTIN DOMAIN-CONTAINING PROTEIN"/>
    <property type="match status" value="1"/>
</dbReference>
<proteinExistence type="inferred from homology"/>
<dbReference type="InterPro" id="IPR001220">
    <property type="entry name" value="Legume_lectin_dom"/>
</dbReference>
<feature type="domain" description="Legume lectin" evidence="3">
    <location>
        <begin position="14"/>
        <end position="161"/>
    </location>
</feature>
<dbReference type="AlphaFoldDB" id="A0A7S2YDW7"/>
<dbReference type="GO" id="GO:0030246">
    <property type="term" value="F:carbohydrate binding"/>
    <property type="evidence" value="ECO:0007669"/>
    <property type="project" value="UniProtKB-KW"/>
</dbReference>
<evidence type="ECO:0000256" key="1">
    <source>
        <dbReference type="ARBA" id="ARBA00007606"/>
    </source>
</evidence>
<dbReference type="EMBL" id="HBHT01020929">
    <property type="protein sequence ID" value="CAD9970234.1"/>
    <property type="molecule type" value="Transcribed_RNA"/>
</dbReference>
<name>A0A7S2YDW7_9STRA</name>
<dbReference type="InterPro" id="IPR013320">
    <property type="entry name" value="ConA-like_dom_sf"/>
</dbReference>
<accession>A0A7S2YDW7</accession>
<dbReference type="InterPro" id="IPR050258">
    <property type="entry name" value="Leguminous_Lectin"/>
</dbReference>
<gene>
    <name evidence="4" type="ORF">APAL1065_LOCUS14017</name>
</gene>
<dbReference type="SUPFAM" id="SSF49899">
    <property type="entry name" value="Concanavalin A-like lectins/glucanases"/>
    <property type="match status" value="1"/>
</dbReference>